<dbReference type="Pfam" id="PF01697">
    <property type="entry name" value="Glyco_transf_92"/>
    <property type="match status" value="1"/>
</dbReference>
<dbReference type="InterPro" id="IPR008166">
    <property type="entry name" value="Glyco_transf_92"/>
</dbReference>
<evidence type="ECO:0000256" key="4">
    <source>
        <dbReference type="ARBA" id="ARBA00022679"/>
    </source>
</evidence>
<keyword evidence="5" id="KW-0472">Membrane</keyword>
<evidence type="ECO:0000256" key="5">
    <source>
        <dbReference type="ARBA" id="ARBA00023136"/>
    </source>
</evidence>
<evidence type="ECO:0000256" key="2">
    <source>
        <dbReference type="ARBA" id="ARBA00007647"/>
    </source>
</evidence>
<dbReference type="Proteomes" id="UP001195483">
    <property type="component" value="Unassembled WGS sequence"/>
</dbReference>
<comment type="caution">
    <text evidence="7">The sequence shown here is derived from an EMBL/GenBank/DDBJ whole genome shotgun (WGS) entry which is preliminary data.</text>
</comment>
<evidence type="ECO:0000256" key="3">
    <source>
        <dbReference type="ARBA" id="ARBA00022676"/>
    </source>
</evidence>
<dbReference type="GO" id="GO:0016020">
    <property type="term" value="C:membrane"/>
    <property type="evidence" value="ECO:0007669"/>
    <property type="project" value="UniProtKB-SubCell"/>
</dbReference>
<reference evidence="7" key="3">
    <citation type="submission" date="2023-05" db="EMBL/GenBank/DDBJ databases">
        <authorList>
            <person name="Smith C.H."/>
        </authorList>
    </citation>
    <scope>NUCLEOTIDE SEQUENCE</scope>
    <source>
        <strain evidence="7">CHS0354</strain>
        <tissue evidence="7">Mantle</tissue>
    </source>
</reference>
<sequence length="220" mass="25670">MNLEKVTKGLVTIIPWTFRNPRKGQEDYVQRIHDNQMGCYNYFLMGNGSDTVWQMSIDMDEYPFCMKDQSRGFLQRYLREFNSRPSRKNVTAIAMQNFLMFGDGDRIHDMVIDRINRMMEPNKTDGHLKPVYKTNCTVMVGIHNVKADACPDAIKVKSNPTELRMLHYWGSREKLTGLLIEEIRRKTVEFNLVRYTISRHVRESLLSFGEIDAFSNSTGP</sequence>
<dbReference type="AlphaFoldDB" id="A0AAE0TII6"/>
<dbReference type="GO" id="GO:0016757">
    <property type="term" value="F:glycosyltransferase activity"/>
    <property type="evidence" value="ECO:0007669"/>
    <property type="project" value="UniProtKB-UniRule"/>
</dbReference>
<reference evidence="7" key="1">
    <citation type="journal article" date="2021" name="Genome Biol. Evol.">
        <title>A High-Quality Reference Genome for a Parasitic Bivalve with Doubly Uniparental Inheritance (Bivalvia: Unionida).</title>
        <authorList>
            <person name="Smith C.H."/>
        </authorList>
    </citation>
    <scope>NUCLEOTIDE SEQUENCE</scope>
    <source>
        <strain evidence="7">CHS0354</strain>
    </source>
</reference>
<comment type="subcellular location">
    <subcellularLocation>
        <location evidence="1">Membrane</location>
    </subcellularLocation>
</comment>
<organism evidence="7 8">
    <name type="scientific">Potamilus streckersoni</name>
    <dbReference type="NCBI Taxonomy" id="2493646"/>
    <lineage>
        <taxon>Eukaryota</taxon>
        <taxon>Metazoa</taxon>
        <taxon>Spiralia</taxon>
        <taxon>Lophotrochozoa</taxon>
        <taxon>Mollusca</taxon>
        <taxon>Bivalvia</taxon>
        <taxon>Autobranchia</taxon>
        <taxon>Heteroconchia</taxon>
        <taxon>Palaeoheterodonta</taxon>
        <taxon>Unionida</taxon>
        <taxon>Unionoidea</taxon>
        <taxon>Unionidae</taxon>
        <taxon>Ambleminae</taxon>
        <taxon>Lampsilini</taxon>
        <taxon>Potamilus</taxon>
    </lineage>
</organism>
<name>A0AAE0TII6_9BIVA</name>
<accession>A0AAE0TII6</accession>
<evidence type="ECO:0000256" key="6">
    <source>
        <dbReference type="RuleBase" id="RU366017"/>
    </source>
</evidence>
<gene>
    <name evidence="7" type="ORF">CHS0354_030034</name>
</gene>
<evidence type="ECO:0000256" key="1">
    <source>
        <dbReference type="ARBA" id="ARBA00004370"/>
    </source>
</evidence>
<dbReference type="EMBL" id="JAEAOA010001793">
    <property type="protein sequence ID" value="KAK3611077.1"/>
    <property type="molecule type" value="Genomic_DNA"/>
</dbReference>
<reference evidence="7" key="2">
    <citation type="journal article" date="2021" name="Genome Biol. Evol.">
        <title>Developing a high-quality reference genome for a parasitic bivalve with doubly uniparental inheritance (Bivalvia: Unionida).</title>
        <authorList>
            <person name="Smith C.H."/>
        </authorList>
    </citation>
    <scope>NUCLEOTIDE SEQUENCE</scope>
    <source>
        <strain evidence="7">CHS0354</strain>
        <tissue evidence="7">Mantle</tissue>
    </source>
</reference>
<keyword evidence="3 6" id="KW-0328">Glycosyltransferase</keyword>
<keyword evidence="8" id="KW-1185">Reference proteome</keyword>
<keyword evidence="4 6" id="KW-0808">Transferase</keyword>
<comment type="similarity">
    <text evidence="2 6">Belongs to the glycosyltransferase 92 family.</text>
</comment>
<evidence type="ECO:0000313" key="7">
    <source>
        <dbReference type="EMBL" id="KAK3611077.1"/>
    </source>
</evidence>
<dbReference type="EC" id="2.4.1.-" evidence="6"/>
<protein>
    <recommendedName>
        <fullName evidence="6">Glycosyltransferase family 92 protein</fullName>
        <ecNumber evidence="6">2.4.1.-</ecNumber>
    </recommendedName>
</protein>
<proteinExistence type="inferred from homology"/>
<evidence type="ECO:0000313" key="8">
    <source>
        <dbReference type="Proteomes" id="UP001195483"/>
    </source>
</evidence>